<keyword evidence="3" id="KW-1185">Reference proteome</keyword>
<dbReference type="InterPro" id="IPR020726">
    <property type="entry name" value="Bcl2_BH2_motif_CS"/>
</dbReference>
<name>A0A9W7AVP9_9STRA</name>
<evidence type="ECO:0000256" key="1">
    <source>
        <dbReference type="ARBA" id="ARBA00009458"/>
    </source>
</evidence>
<sequence length="87" mass="9850">MTDGNFGLIHSKYLKTPGNPYFRWISKKGGWEKGLQMFGNFLFNACYFFQFVFAMSLEAADFMSFTSTLSGARVSERDSIESSSDSD</sequence>
<organism evidence="2 3">
    <name type="scientific">Triparma strigata</name>
    <dbReference type="NCBI Taxonomy" id="1606541"/>
    <lineage>
        <taxon>Eukaryota</taxon>
        <taxon>Sar</taxon>
        <taxon>Stramenopiles</taxon>
        <taxon>Ochrophyta</taxon>
        <taxon>Bolidophyceae</taxon>
        <taxon>Parmales</taxon>
        <taxon>Triparmaceae</taxon>
        <taxon>Triparma</taxon>
    </lineage>
</organism>
<protein>
    <submittedName>
        <fullName evidence="2">Uncharacterized protein</fullName>
    </submittedName>
</protein>
<dbReference type="AlphaFoldDB" id="A0A9W7AVP9"/>
<dbReference type="PROSITE" id="PS01258">
    <property type="entry name" value="BH2"/>
    <property type="match status" value="1"/>
</dbReference>
<proteinExistence type="inferred from homology"/>
<gene>
    <name evidence="2" type="ORF">TrST_g10335</name>
</gene>
<dbReference type="Proteomes" id="UP001165085">
    <property type="component" value="Unassembled WGS sequence"/>
</dbReference>
<accession>A0A9W7AVP9</accession>
<dbReference type="EMBL" id="BRXY01000239">
    <property type="protein sequence ID" value="GMH79881.1"/>
    <property type="molecule type" value="Genomic_DNA"/>
</dbReference>
<comment type="caution">
    <text evidence="2">The sequence shown here is derived from an EMBL/GenBank/DDBJ whole genome shotgun (WGS) entry which is preliminary data.</text>
</comment>
<comment type="similarity">
    <text evidence="1">Belongs to the Bcl-2 family.</text>
</comment>
<reference evidence="3" key="1">
    <citation type="journal article" date="2023" name="Commun. Biol.">
        <title>Genome analysis of Parmales, the sister group of diatoms, reveals the evolutionary specialization of diatoms from phago-mixotrophs to photoautotrophs.</title>
        <authorList>
            <person name="Ban H."/>
            <person name="Sato S."/>
            <person name="Yoshikawa S."/>
            <person name="Yamada K."/>
            <person name="Nakamura Y."/>
            <person name="Ichinomiya M."/>
            <person name="Sato N."/>
            <person name="Blanc-Mathieu R."/>
            <person name="Endo H."/>
            <person name="Kuwata A."/>
            <person name="Ogata H."/>
        </authorList>
    </citation>
    <scope>NUCLEOTIDE SEQUENCE [LARGE SCALE GENOMIC DNA]</scope>
    <source>
        <strain evidence="3">NIES 3701</strain>
    </source>
</reference>
<evidence type="ECO:0000313" key="3">
    <source>
        <dbReference type="Proteomes" id="UP001165085"/>
    </source>
</evidence>
<dbReference type="OrthoDB" id="10450388at2759"/>
<evidence type="ECO:0000313" key="2">
    <source>
        <dbReference type="EMBL" id="GMH79881.1"/>
    </source>
</evidence>